<dbReference type="Proteomes" id="UP000436088">
    <property type="component" value="Unassembled WGS sequence"/>
</dbReference>
<dbReference type="InterPro" id="IPR005162">
    <property type="entry name" value="Retrotrans_gag_dom"/>
</dbReference>
<dbReference type="GO" id="GO:0003676">
    <property type="term" value="F:nucleic acid binding"/>
    <property type="evidence" value="ECO:0007669"/>
    <property type="project" value="InterPro"/>
</dbReference>
<name>A0A6A2XJE0_HIBSY</name>
<evidence type="ECO:0000256" key="2">
    <source>
        <dbReference type="SAM" id="MobiDB-lite"/>
    </source>
</evidence>
<feature type="region of interest" description="Disordered" evidence="2">
    <location>
        <begin position="613"/>
        <end position="644"/>
    </location>
</feature>
<dbReference type="PROSITE" id="PS50158">
    <property type="entry name" value="ZF_CCHC"/>
    <property type="match status" value="1"/>
</dbReference>
<dbReference type="Pfam" id="PF00098">
    <property type="entry name" value="zf-CCHC"/>
    <property type="match status" value="1"/>
</dbReference>
<keyword evidence="5" id="KW-1185">Reference proteome</keyword>
<dbReference type="AlphaFoldDB" id="A0A6A2XJE0"/>
<feature type="compositionally biased region" description="Polar residues" evidence="2">
    <location>
        <begin position="539"/>
        <end position="566"/>
    </location>
</feature>
<feature type="region of interest" description="Disordered" evidence="2">
    <location>
        <begin position="508"/>
        <end position="572"/>
    </location>
</feature>
<evidence type="ECO:0000313" key="5">
    <source>
        <dbReference type="Proteomes" id="UP000436088"/>
    </source>
</evidence>
<keyword evidence="1" id="KW-0862">Zinc</keyword>
<keyword evidence="1" id="KW-0479">Metal-binding</keyword>
<organism evidence="4 5">
    <name type="scientific">Hibiscus syriacus</name>
    <name type="common">Rose of Sharon</name>
    <dbReference type="NCBI Taxonomy" id="106335"/>
    <lineage>
        <taxon>Eukaryota</taxon>
        <taxon>Viridiplantae</taxon>
        <taxon>Streptophyta</taxon>
        <taxon>Embryophyta</taxon>
        <taxon>Tracheophyta</taxon>
        <taxon>Spermatophyta</taxon>
        <taxon>Magnoliopsida</taxon>
        <taxon>eudicotyledons</taxon>
        <taxon>Gunneridae</taxon>
        <taxon>Pentapetalae</taxon>
        <taxon>rosids</taxon>
        <taxon>malvids</taxon>
        <taxon>Malvales</taxon>
        <taxon>Malvaceae</taxon>
        <taxon>Malvoideae</taxon>
        <taxon>Hibiscus</taxon>
    </lineage>
</organism>
<evidence type="ECO:0000313" key="4">
    <source>
        <dbReference type="EMBL" id="KAE8667225.1"/>
    </source>
</evidence>
<accession>A0A6A2XJE0</accession>
<dbReference type="PANTHER" id="PTHR34482">
    <property type="entry name" value="DNA DAMAGE-INDUCIBLE PROTEIN 1-LIKE"/>
    <property type="match status" value="1"/>
</dbReference>
<dbReference type="InterPro" id="IPR001878">
    <property type="entry name" value="Znf_CCHC"/>
</dbReference>
<proteinExistence type="predicted"/>
<feature type="compositionally biased region" description="Basic and acidic residues" evidence="2">
    <location>
        <begin position="276"/>
        <end position="286"/>
    </location>
</feature>
<feature type="compositionally biased region" description="Polar residues" evidence="2">
    <location>
        <begin position="515"/>
        <end position="529"/>
    </location>
</feature>
<gene>
    <name evidence="4" type="ORF">F3Y22_tig00112429pilonHSYRG00052</name>
</gene>
<keyword evidence="1" id="KW-0863">Zinc-finger</keyword>
<dbReference type="GO" id="GO:0008270">
    <property type="term" value="F:zinc ion binding"/>
    <property type="evidence" value="ECO:0007669"/>
    <property type="project" value="UniProtKB-KW"/>
</dbReference>
<dbReference type="PANTHER" id="PTHR34482:SF36">
    <property type="entry name" value="RETROTRANSPOSON GAG DOMAIN-CONTAINING PROTEIN"/>
    <property type="match status" value="1"/>
</dbReference>
<dbReference type="Gene3D" id="4.10.60.10">
    <property type="entry name" value="Zinc finger, CCHC-type"/>
    <property type="match status" value="1"/>
</dbReference>
<dbReference type="SMART" id="SM00343">
    <property type="entry name" value="ZnF_C2HC"/>
    <property type="match status" value="1"/>
</dbReference>
<sequence>MPRVKELPMFFETYGQYTYVLRNIWIVYLVTEDLYDLWTVTEDLYDLWTVTEDLYDLWTVTEDLYDLWTVTEDLYDLWTVTEDLYDLWTVTEDLYDLWTVTEDLYDLWTVTEDLYDLWTVTEDLYDLWTVTEDLYDLWTVTEDLYDLWTVTEDLYDLWTVTEDLYDLWTVTEDLYDLWTVTEDLYDLWTVTEDLYDLWIGLSENSWSCGDNIRVHNLIILVLKSMRIKNRNLQINLSLLSDQIRSKVIVDLYPGQIRVVGVTFNGIRATMSGQDSSRGEARDDRLAESSNSPALARQGEGQAPSGVPVQDQNVFFRTLGTILTRFQTLASSTQRINIAKELKGLGAPEFKGEAEEGPVVADLWLNDVKIMLEGLHCSDMEKLDGMVSLLRGQARIWWTNVIHRMPNDQKTWYLFLEEFKHKYIGDQFIREMKQEFLNLKQLNRTVYEYECEFNKLSRFAAELIRTEKEACEWFVEGLRPRLKEMLIVLNLSSFQEVVNRAKALERAQNERFGDQKAQSSKRTGASSSSVPPKRGRDSGFQYQVRSESVVSSARGSNQMRARQTQLGKSGDGRAQQRHCQICERYHGGACRVESGACFRCGEIGHFLRDCPLGTGKPVQSERSASISQRGRGRGRGRSQTEFSTQQEMRSTARVYNLNISEDNEDPEIIAVGMPRVKGLPMFFETYGQYTYVLRNIWIVYLVTEDLYDLWTVTEDLYDLWTVTEDLYDLWTVTEDLYDLWTVTEDLYDLWTVTEDLYDLWTVTEDLYDLWTVTEDLYDLWTVTEDLYDLWTVTEDLYDLWTVTEDLYDLWTVTEDLYDLWTVTEDLYDLWTVTEDLYDLWTVTEDLYDLWIGPSENSWSCGDSIRVHNLIILVYLGFSIVYMGLSFEEQENQE</sequence>
<feature type="domain" description="CCHC-type" evidence="3">
    <location>
        <begin position="596"/>
        <end position="610"/>
    </location>
</feature>
<evidence type="ECO:0000256" key="1">
    <source>
        <dbReference type="PROSITE-ProRule" id="PRU00047"/>
    </source>
</evidence>
<evidence type="ECO:0000259" key="3">
    <source>
        <dbReference type="PROSITE" id="PS50158"/>
    </source>
</evidence>
<protein>
    <recommendedName>
        <fullName evidence="3">CCHC-type domain-containing protein</fullName>
    </recommendedName>
</protein>
<feature type="region of interest" description="Disordered" evidence="2">
    <location>
        <begin position="271"/>
        <end position="307"/>
    </location>
</feature>
<comment type="caution">
    <text evidence="4">The sequence shown here is derived from an EMBL/GenBank/DDBJ whole genome shotgun (WGS) entry which is preliminary data.</text>
</comment>
<dbReference type="Pfam" id="PF03732">
    <property type="entry name" value="Retrotrans_gag"/>
    <property type="match status" value="1"/>
</dbReference>
<dbReference type="EMBL" id="VEPZ02001579">
    <property type="protein sequence ID" value="KAE8667225.1"/>
    <property type="molecule type" value="Genomic_DNA"/>
</dbReference>
<dbReference type="SUPFAM" id="SSF57756">
    <property type="entry name" value="Retrovirus zinc finger-like domains"/>
    <property type="match status" value="1"/>
</dbReference>
<dbReference type="InterPro" id="IPR036875">
    <property type="entry name" value="Znf_CCHC_sf"/>
</dbReference>
<reference evidence="4" key="1">
    <citation type="submission" date="2019-09" db="EMBL/GenBank/DDBJ databases">
        <title>Draft genome information of white flower Hibiscus syriacus.</title>
        <authorList>
            <person name="Kim Y.-M."/>
        </authorList>
    </citation>
    <scope>NUCLEOTIDE SEQUENCE [LARGE SCALE GENOMIC DNA]</scope>
    <source>
        <strain evidence="4">YM2019G1</strain>
    </source>
</reference>